<dbReference type="AlphaFoldDB" id="A0AAD5C2E5"/>
<dbReference type="GO" id="GO:2000022">
    <property type="term" value="P:regulation of jasmonic acid mediated signaling pathway"/>
    <property type="evidence" value="ECO:0007669"/>
    <property type="project" value="UniProtKB-UniRule"/>
</dbReference>
<evidence type="ECO:0000313" key="5">
    <source>
        <dbReference type="Proteomes" id="UP001206925"/>
    </source>
</evidence>
<keyword evidence="5" id="KW-1185">Reference proteome</keyword>
<evidence type="ECO:0000259" key="3">
    <source>
        <dbReference type="PROSITE" id="PS51320"/>
    </source>
</evidence>
<dbReference type="InterPro" id="IPR040390">
    <property type="entry name" value="TIFY/JAZ"/>
</dbReference>
<comment type="domain">
    <text evidence="2">The jas domain is required for interaction with COI1.</text>
</comment>
<dbReference type="GO" id="GO:0009611">
    <property type="term" value="P:response to wounding"/>
    <property type="evidence" value="ECO:0007669"/>
    <property type="project" value="UniProtKB-UniRule"/>
</dbReference>
<dbReference type="EMBL" id="JAMZMK010010134">
    <property type="protein sequence ID" value="KAI7732859.1"/>
    <property type="molecule type" value="Genomic_DNA"/>
</dbReference>
<evidence type="ECO:0000256" key="1">
    <source>
        <dbReference type="ARBA" id="ARBA00008614"/>
    </source>
</evidence>
<protein>
    <recommendedName>
        <fullName evidence="2">Protein TIFY</fullName>
    </recommendedName>
    <alternativeName>
        <fullName evidence="2">Jasmonate ZIM domain-containing protein</fullName>
    </alternativeName>
</protein>
<comment type="similarity">
    <text evidence="1 2">Belongs to the TIFY/JAZ family.</text>
</comment>
<sequence>MSEIVESDHKHSHSRTVNLLSHYLKEQKGMDSSSRRRKESSSRMTIVYGGQVMVLDDFPPDKAMEIMMLASDWVRTHSAPNDLGLSPDLPLARKASLARFLEKRKERITARAAAAAASEYESPSKPSMDLVN</sequence>
<comment type="caution">
    <text evidence="4">The sequence shown here is derived from an EMBL/GenBank/DDBJ whole genome shotgun (WGS) entry which is preliminary data.</text>
</comment>
<feature type="domain" description="Tify" evidence="3">
    <location>
        <begin position="37"/>
        <end position="72"/>
    </location>
</feature>
<keyword evidence="2" id="KW-0539">Nucleus</keyword>
<dbReference type="GO" id="GO:0031347">
    <property type="term" value="P:regulation of defense response"/>
    <property type="evidence" value="ECO:0007669"/>
    <property type="project" value="UniProtKB-UniRule"/>
</dbReference>
<reference evidence="4" key="1">
    <citation type="submission" date="2022-06" db="EMBL/GenBank/DDBJ databases">
        <title>Uncovering the hologenomic basis of an extraordinary plant invasion.</title>
        <authorList>
            <person name="Bieker V.C."/>
            <person name="Martin M.D."/>
            <person name="Gilbert T."/>
            <person name="Hodgins K."/>
            <person name="Battlay P."/>
            <person name="Petersen B."/>
            <person name="Wilson J."/>
        </authorList>
    </citation>
    <scope>NUCLEOTIDE SEQUENCE</scope>
    <source>
        <strain evidence="4">AA19_3_7</strain>
        <tissue evidence="4">Leaf</tissue>
    </source>
</reference>
<organism evidence="4 5">
    <name type="scientific">Ambrosia artemisiifolia</name>
    <name type="common">Common ragweed</name>
    <dbReference type="NCBI Taxonomy" id="4212"/>
    <lineage>
        <taxon>Eukaryota</taxon>
        <taxon>Viridiplantae</taxon>
        <taxon>Streptophyta</taxon>
        <taxon>Embryophyta</taxon>
        <taxon>Tracheophyta</taxon>
        <taxon>Spermatophyta</taxon>
        <taxon>Magnoliopsida</taxon>
        <taxon>eudicotyledons</taxon>
        <taxon>Gunneridae</taxon>
        <taxon>Pentapetalae</taxon>
        <taxon>asterids</taxon>
        <taxon>campanulids</taxon>
        <taxon>Asterales</taxon>
        <taxon>Asteraceae</taxon>
        <taxon>Asteroideae</taxon>
        <taxon>Heliantheae alliance</taxon>
        <taxon>Heliantheae</taxon>
        <taxon>Ambrosia</taxon>
    </lineage>
</organism>
<dbReference type="PROSITE" id="PS51320">
    <property type="entry name" value="TIFY"/>
    <property type="match status" value="1"/>
</dbReference>
<evidence type="ECO:0000313" key="4">
    <source>
        <dbReference type="EMBL" id="KAI7732859.1"/>
    </source>
</evidence>
<dbReference type="Proteomes" id="UP001206925">
    <property type="component" value="Unassembled WGS sequence"/>
</dbReference>
<dbReference type="Pfam" id="PF09425">
    <property type="entry name" value="Jas_motif"/>
    <property type="match status" value="1"/>
</dbReference>
<dbReference type="PANTHER" id="PTHR33077">
    <property type="entry name" value="PROTEIN TIFY 4A-RELATED-RELATED"/>
    <property type="match status" value="1"/>
</dbReference>
<accession>A0AAD5C2E5</accession>
<comment type="subcellular location">
    <subcellularLocation>
        <location evidence="2">Nucleus</location>
    </subcellularLocation>
</comment>
<dbReference type="PANTHER" id="PTHR33077:SF140">
    <property type="entry name" value="PROTEIN TIFY 10B"/>
    <property type="match status" value="1"/>
</dbReference>
<evidence type="ECO:0000256" key="2">
    <source>
        <dbReference type="RuleBase" id="RU369065"/>
    </source>
</evidence>
<dbReference type="SMART" id="SM00979">
    <property type="entry name" value="TIFY"/>
    <property type="match status" value="1"/>
</dbReference>
<comment type="function">
    <text evidence="2">Repressor of jasmonate responses.</text>
</comment>
<keyword evidence="2" id="KW-1184">Jasmonic acid signaling pathway</keyword>
<dbReference type="GO" id="GO:0005634">
    <property type="term" value="C:nucleus"/>
    <property type="evidence" value="ECO:0007669"/>
    <property type="project" value="UniProtKB-SubCell"/>
</dbReference>
<proteinExistence type="inferred from homology"/>
<dbReference type="InterPro" id="IPR018467">
    <property type="entry name" value="CCT_CS"/>
</dbReference>
<dbReference type="InterPro" id="IPR010399">
    <property type="entry name" value="Tify_dom"/>
</dbReference>
<gene>
    <name evidence="4" type="ORF">M8C21_009862</name>
</gene>
<name>A0AAD5C2E5_AMBAR</name>
<dbReference type="Pfam" id="PF06200">
    <property type="entry name" value="tify"/>
    <property type="match status" value="1"/>
</dbReference>